<feature type="compositionally biased region" description="Polar residues" evidence="1">
    <location>
        <begin position="156"/>
        <end position="167"/>
    </location>
</feature>
<dbReference type="PROSITE" id="PS51938">
    <property type="entry name" value="SUZ_C"/>
    <property type="match status" value="1"/>
</dbReference>
<evidence type="ECO:0000259" key="3">
    <source>
        <dbReference type="PROSITE" id="PS51938"/>
    </source>
</evidence>
<dbReference type="PROSITE" id="PS51673">
    <property type="entry name" value="SUZ"/>
    <property type="match status" value="1"/>
</dbReference>
<dbReference type="EMBL" id="MU866133">
    <property type="protein sequence ID" value="KAK4178660.1"/>
    <property type="molecule type" value="Genomic_DNA"/>
</dbReference>
<organism evidence="4 5">
    <name type="scientific">Triangularia setosa</name>
    <dbReference type="NCBI Taxonomy" id="2587417"/>
    <lineage>
        <taxon>Eukaryota</taxon>
        <taxon>Fungi</taxon>
        <taxon>Dikarya</taxon>
        <taxon>Ascomycota</taxon>
        <taxon>Pezizomycotina</taxon>
        <taxon>Sordariomycetes</taxon>
        <taxon>Sordariomycetidae</taxon>
        <taxon>Sordariales</taxon>
        <taxon>Podosporaceae</taxon>
        <taxon>Triangularia</taxon>
    </lineage>
</organism>
<evidence type="ECO:0000313" key="5">
    <source>
        <dbReference type="Proteomes" id="UP001302321"/>
    </source>
</evidence>
<accession>A0AAN7AA37</accession>
<feature type="compositionally biased region" description="Basic and acidic residues" evidence="1">
    <location>
        <begin position="47"/>
        <end position="56"/>
    </location>
</feature>
<reference evidence="4" key="2">
    <citation type="submission" date="2023-05" db="EMBL/GenBank/DDBJ databases">
        <authorList>
            <consortium name="Lawrence Berkeley National Laboratory"/>
            <person name="Steindorff A."/>
            <person name="Hensen N."/>
            <person name="Bonometti L."/>
            <person name="Westerberg I."/>
            <person name="Brannstrom I.O."/>
            <person name="Guillou S."/>
            <person name="Cros-Aarteil S."/>
            <person name="Calhoun S."/>
            <person name="Haridas S."/>
            <person name="Kuo A."/>
            <person name="Mondo S."/>
            <person name="Pangilinan J."/>
            <person name="Riley R."/>
            <person name="Labutti K."/>
            <person name="Andreopoulos B."/>
            <person name="Lipzen A."/>
            <person name="Chen C."/>
            <person name="Yanf M."/>
            <person name="Daum C."/>
            <person name="Ng V."/>
            <person name="Clum A."/>
            <person name="Ohm R."/>
            <person name="Martin F."/>
            <person name="Silar P."/>
            <person name="Natvig D."/>
            <person name="Lalanne C."/>
            <person name="Gautier V."/>
            <person name="Ament-Velasquez S.L."/>
            <person name="Kruys A."/>
            <person name="Hutchinson M.I."/>
            <person name="Powell A.J."/>
            <person name="Barry K."/>
            <person name="Miller A.N."/>
            <person name="Grigoriev I.V."/>
            <person name="Debuchy R."/>
            <person name="Gladieux P."/>
            <person name="Thoren M.H."/>
            <person name="Johannesson H."/>
        </authorList>
    </citation>
    <scope>NUCLEOTIDE SEQUENCE</scope>
    <source>
        <strain evidence="4">CBS 892.96</strain>
    </source>
</reference>
<keyword evidence="5" id="KW-1185">Reference proteome</keyword>
<evidence type="ECO:0000313" key="4">
    <source>
        <dbReference type="EMBL" id="KAK4178660.1"/>
    </source>
</evidence>
<dbReference type="Proteomes" id="UP001302321">
    <property type="component" value="Unassembled WGS sequence"/>
</dbReference>
<name>A0AAN7AA37_9PEZI</name>
<proteinExistence type="predicted"/>
<comment type="caution">
    <text evidence="4">The sequence shown here is derived from an EMBL/GenBank/DDBJ whole genome shotgun (WGS) entry which is preliminary data.</text>
</comment>
<evidence type="ECO:0000259" key="2">
    <source>
        <dbReference type="PROSITE" id="PS51673"/>
    </source>
</evidence>
<reference evidence="4" key="1">
    <citation type="journal article" date="2023" name="Mol. Phylogenet. Evol.">
        <title>Genome-scale phylogeny and comparative genomics of the fungal order Sordariales.</title>
        <authorList>
            <person name="Hensen N."/>
            <person name="Bonometti L."/>
            <person name="Westerberg I."/>
            <person name="Brannstrom I.O."/>
            <person name="Guillou S."/>
            <person name="Cros-Aarteil S."/>
            <person name="Calhoun S."/>
            <person name="Haridas S."/>
            <person name="Kuo A."/>
            <person name="Mondo S."/>
            <person name="Pangilinan J."/>
            <person name="Riley R."/>
            <person name="LaButti K."/>
            <person name="Andreopoulos B."/>
            <person name="Lipzen A."/>
            <person name="Chen C."/>
            <person name="Yan M."/>
            <person name="Daum C."/>
            <person name="Ng V."/>
            <person name="Clum A."/>
            <person name="Steindorff A."/>
            <person name="Ohm R.A."/>
            <person name="Martin F."/>
            <person name="Silar P."/>
            <person name="Natvig D.O."/>
            <person name="Lalanne C."/>
            <person name="Gautier V."/>
            <person name="Ament-Velasquez S.L."/>
            <person name="Kruys A."/>
            <person name="Hutchinson M.I."/>
            <person name="Powell A.J."/>
            <person name="Barry K."/>
            <person name="Miller A.N."/>
            <person name="Grigoriev I.V."/>
            <person name="Debuchy R."/>
            <person name="Gladieux P."/>
            <person name="Hiltunen Thoren M."/>
            <person name="Johannesson H."/>
        </authorList>
    </citation>
    <scope>NUCLEOTIDE SEQUENCE</scope>
    <source>
        <strain evidence="4">CBS 892.96</strain>
    </source>
</reference>
<dbReference type="Pfam" id="PF12752">
    <property type="entry name" value="SUZ"/>
    <property type="match status" value="1"/>
</dbReference>
<feature type="region of interest" description="Disordered" evidence="1">
    <location>
        <begin position="1"/>
        <end position="288"/>
    </location>
</feature>
<gene>
    <name evidence="4" type="ORF">QBC36DRAFT_308992</name>
</gene>
<protein>
    <recommendedName>
        <fullName evidence="6">SUZ domain-containing protein</fullName>
    </recommendedName>
</protein>
<dbReference type="InterPro" id="IPR024642">
    <property type="entry name" value="SUZ-C"/>
</dbReference>
<feature type="compositionally biased region" description="Low complexity" evidence="1">
    <location>
        <begin position="196"/>
        <end position="222"/>
    </location>
</feature>
<feature type="domain" description="SUZ" evidence="2">
    <location>
        <begin position="80"/>
        <end position="157"/>
    </location>
</feature>
<evidence type="ECO:0008006" key="6">
    <source>
        <dbReference type="Google" id="ProtNLM"/>
    </source>
</evidence>
<dbReference type="AlphaFoldDB" id="A0AAN7AA37"/>
<feature type="compositionally biased region" description="Basic and acidic residues" evidence="1">
    <location>
        <begin position="125"/>
        <end position="152"/>
    </location>
</feature>
<dbReference type="InterPro" id="IPR024771">
    <property type="entry name" value="SUZ"/>
</dbReference>
<feature type="compositionally biased region" description="Polar residues" evidence="1">
    <location>
        <begin position="223"/>
        <end position="240"/>
    </location>
</feature>
<feature type="domain" description="SUZ-C" evidence="3">
    <location>
        <begin position="235"/>
        <end position="282"/>
    </location>
</feature>
<sequence>MSENRNQLPDAWDDDWEAQADRLAKAEPTGPEPPQAPLSKAERRAKHLEEQRRLWESAEAPEETPFLPIANTVPLATPFKAPMKLLSRRPTPQKTIVRDPVTGLEQLTIQDDDDEDQDTSTQKQETPEERKERQRRELEEKQRRYQEARAKIFGDSNPSSGQSTPGTVTPPHANEGRGGHRGRGGRGRGNGRGGRDYNNNNLNNGRNNSNRQPPQPQQQQQNTEPSSSSRELFDSEYSSKPNRRGASQVPSRSHTPLREEDQITRQPRGPDGSGRGGFGFAKRGAANG</sequence>
<evidence type="ECO:0000256" key="1">
    <source>
        <dbReference type="SAM" id="MobiDB-lite"/>
    </source>
</evidence>